<dbReference type="EMBL" id="FNNZ01000011">
    <property type="protein sequence ID" value="SDW96666.1"/>
    <property type="molecule type" value="Genomic_DNA"/>
</dbReference>
<dbReference type="AlphaFoldDB" id="A0A1H2XUW3"/>
<dbReference type="OrthoDB" id="9816036at2"/>
<gene>
    <name evidence="2" type="ORF">SAMN05421783_111123</name>
</gene>
<proteinExistence type="predicted"/>
<dbReference type="SMART" id="SM00901">
    <property type="entry name" value="FRG"/>
    <property type="match status" value="1"/>
</dbReference>
<dbReference type="InterPro" id="IPR014966">
    <property type="entry name" value="FRG-dom"/>
</dbReference>
<feature type="domain" description="FRG" evidence="1">
    <location>
        <begin position="27"/>
        <end position="130"/>
    </location>
</feature>
<name>A0A1H2XUW3_THIRO</name>
<evidence type="ECO:0000313" key="2">
    <source>
        <dbReference type="EMBL" id="SDW96666.1"/>
    </source>
</evidence>
<keyword evidence="3" id="KW-1185">Reference proteome</keyword>
<reference evidence="3" key="1">
    <citation type="submission" date="2016-10" db="EMBL/GenBank/DDBJ databases">
        <authorList>
            <person name="Varghese N."/>
            <person name="Submissions S."/>
        </authorList>
    </citation>
    <scope>NUCLEOTIDE SEQUENCE [LARGE SCALE GENOMIC DNA]</scope>
    <source>
        <strain evidence="3">DSM 217</strain>
    </source>
</reference>
<evidence type="ECO:0000259" key="1">
    <source>
        <dbReference type="SMART" id="SM00901"/>
    </source>
</evidence>
<sequence length="286" mass="32592">MQVTVIDKTYIEFHPESWEQAKNFASRYSEWIFRGQSKASYGLETSIERAARIHGVCFERIEEYEKSILKTFQRQAHHFLSMPPHDNEVLEWLSIIQHHGGPTRLLDFTYSFYIACYFALQDADDESAVWCVNRSKLEKSVQTSVSLNVGEAGREGFGAAKIIVEALFGDLKETMAMPVEPFRKSMRLSLQQGLFVFPFNIRETFENNIFSTLASGVEKLNASVTQYEHAHMLLGTFPVEGRLLKICLNKSLHNDIRKDLSRMNVNPASLFPGLDGFAKSLASCVY</sequence>
<evidence type="ECO:0000313" key="3">
    <source>
        <dbReference type="Proteomes" id="UP000198816"/>
    </source>
</evidence>
<dbReference type="Proteomes" id="UP000198816">
    <property type="component" value="Unassembled WGS sequence"/>
</dbReference>
<protein>
    <submittedName>
        <fullName evidence="2">FRG domain-containing protein</fullName>
    </submittedName>
</protein>
<accession>A0A1H2XUW3</accession>
<organism evidence="2 3">
    <name type="scientific">Thiocapsa roseopersicina</name>
    <dbReference type="NCBI Taxonomy" id="1058"/>
    <lineage>
        <taxon>Bacteria</taxon>
        <taxon>Pseudomonadati</taxon>
        <taxon>Pseudomonadota</taxon>
        <taxon>Gammaproteobacteria</taxon>
        <taxon>Chromatiales</taxon>
        <taxon>Chromatiaceae</taxon>
        <taxon>Thiocapsa</taxon>
    </lineage>
</organism>
<dbReference type="STRING" id="1058.SAMN05421783_111123"/>
<dbReference type="Pfam" id="PF08867">
    <property type="entry name" value="FRG"/>
    <property type="match status" value="1"/>
</dbReference>